<dbReference type="GeneID" id="103342564"/>
<evidence type="ECO:0000313" key="1">
    <source>
        <dbReference type="Proteomes" id="UP000694861"/>
    </source>
</evidence>
<protein>
    <submittedName>
        <fullName evidence="2">Uncharacterized protein LOC103342564</fullName>
    </submittedName>
</protein>
<name>A0ABM0PTX8_PRUMU</name>
<reference evidence="2" key="2">
    <citation type="submission" date="2025-08" db="UniProtKB">
        <authorList>
            <consortium name="RefSeq"/>
        </authorList>
    </citation>
    <scope>IDENTIFICATION</scope>
</reference>
<evidence type="ECO:0000313" key="2">
    <source>
        <dbReference type="RefSeq" id="XP_008244419.2"/>
    </source>
</evidence>
<gene>
    <name evidence="2" type="primary">LOC103342564</name>
</gene>
<proteinExistence type="predicted"/>
<sequence>MWLDQTDFKKALKIWWGEDQVFSWEGYKFMSRLKLLKAKMKRWSKEVFGDVESAKWEAEVDLHEGLEGLDSVLRKEREDLHFLVGDLVFKEEVKWRQRGKVKWARDGDGNTKKIHKMATGYRKRNYIDRLQVEAVGIIDNKKGIESEVINFFKRFYSSNEEVGWGLEGLNWCPISNAEVAWIERPFEEVEVFFGQKRRWRFVMQSLIAERTSRQVLMVSLCSSSNLAGTLSNVIL</sequence>
<reference evidence="1" key="1">
    <citation type="journal article" date="2012" name="Nat. Commun.">
        <title>The genome of Prunus mume.</title>
        <authorList>
            <person name="Zhang Q."/>
            <person name="Chen W."/>
            <person name="Sun L."/>
            <person name="Zhao F."/>
            <person name="Huang B."/>
            <person name="Yang W."/>
            <person name="Tao Y."/>
            <person name="Wang J."/>
            <person name="Yuan Z."/>
            <person name="Fan G."/>
            <person name="Xing Z."/>
            <person name="Han C."/>
            <person name="Pan H."/>
            <person name="Zhong X."/>
            <person name="Shi W."/>
            <person name="Liang X."/>
            <person name="Du D."/>
            <person name="Sun F."/>
            <person name="Xu Z."/>
            <person name="Hao R."/>
            <person name="Lv T."/>
            <person name="Lv Y."/>
            <person name="Zheng Z."/>
            <person name="Sun M."/>
            <person name="Luo L."/>
            <person name="Cai M."/>
            <person name="Gao Y."/>
            <person name="Wang J."/>
            <person name="Yin Y."/>
            <person name="Xu X."/>
            <person name="Cheng T."/>
            <person name="Wang J."/>
        </authorList>
    </citation>
    <scope>NUCLEOTIDE SEQUENCE [LARGE SCALE GENOMIC DNA]</scope>
</reference>
<dbReference type="RefSeq" id="XP_008244419.2">
    <property type="nucleotide sequence ID" value="XM_008246197.2"/>
</dbReference>
<dbReference type="Proteomes" id="UP000694861">
    <property type="component" value="Unplaced"/>
</dbReference>
<organism evidence="1 2">
    <name type="scientific">Prunus mume</name>
    <name type="common">Japanese apricot</name>
    <name type="synonym">Armeniaca mume</name>
    <dbReference type="NCBI Taxonomy" id="102107"/>
    <lineage>
        <taxon>Eukaryota</taxon>
        <taxon>Viridiplantae</taxon>
        <taxon>Streptophyta</taxon>
        <taxon>Embryophyta</taxon>
        <taxon>Tracheophyta</taxon>
        <taxon>Spermatophyta</taxon>
        <taxon>Magnoliopsida</taxon>
        <taxon>eudicotyledons</taxon>
        <taxon>Gunneridae</taxon>
        <taxon>Pentapetalae</taxon>
        <taxon>rosids</taxon>
        <taxon>fabids</taxon>
        <taxon>Rosales</taxon>
        <taxon>Rosaceae</taxon>
        <taxon>Amygdaloideae</taxon>
        <taxon>Amygdaleae</taxon>
        <taxon>Prunus</taxon>
    </lineage>
</organism>
<keyword evidence="1" id="KW-1185">Reference proteome</keyword>
<accession>A0ABM0PTX8</accession>